<organism evidence="3 4">
    <name type="scientific">Dactylosporangium roseum</name>
    <dbReference type="NCBI Taxonomy" id="47989"/>
    <lineage>
        <taxon>Bacteria</taxon>
        <taxon>Bacillati</taxon>
        <taxon>Actinomycetota</taxon>
        <taxon>Actinomycetes</taxon>
        <taxon>Micromonosporales</taxon>
        <taxon>Micromonosporaceae</taxon>
        <taxon>Dactylosporangium</taxon>
    </lineage>
</organism>
<dbReference type="InterPro" id="IPR003673">
    <property type="entry name" value="CoA-Trfase_fam_III"/>
</dbReference>
<keyword evidence="2 3" id="KW-0808">Transferase</keyword>
<dbReference type="InterPro" id="IPR050509">
    <property type="entry name" value="CoA-transferase_III"/>
</dbReference>
<dbReference type="EMBL" id="CP073721">
    <property type="protein sequence ID" value="UWZ34830.1"/>
    <property type="molecule type" value="Genomic_DNA"/>
</dbReference>
<dbReference type="Gene3D" id="3.40.50.10540">
    <property type="entry name" value="Crotonobetainyl-coa:carnitine coa-transferase, domain 1"/>
    <property type="match status" value="1"/>
</dbReference>
<dbReference type="SUPFAM" id="SSF89796">
    <property type="entry name" value="CoA-transferase family III (CaiB/BaiF)"/>
    <property type="match status" value="1"/>
</dbReference>
<evidence type="ECO:0000256" key="1">
    <source>
        <dbReference type="ARBA" id="ARBA00008383"/>
    </source>
</evidence>
<reference evidence="3" key="1">
    <citation type="submission" date="2021-04" db="EMBL/GenBank/DDBJ databases">
        <title>Biosynthetic gene clusters of Dactylosporangioum roseum.</title>
        <authorList>
            <person name="Hartkoorn R.C."/>
            <person name="Beaudoing E."/>
            <person name="Hot D."/>
            <person name="Moureu S."/>
        </authorList>
    </citation>
    <scope>NUCLEOTIDE SEQUENCE</scope>
    <source>
        <strain evidence="3">NRRL B-16295</strain>
    </source>
</reference>
<evidence type="ECO:0000256" key="2">
    <source>
        <dbReference type="ARBA" id="ARBA00022679"/>
    </source>
</evidence>
<protein>
    <submittedName>
        <fullName evidence="3">CoA transferase</fullName>
    </submittedName>
</protein>
<comment type="similarity">
    <text evidence="1">Belongs to the CoA-transferase III family.</text>
</comment>
<dbReference type="Proteomes" id="UP001058271">
    <property type="component" value="Chromosome"/>
</dbReference>
<dbReference type="PANTHER" id="PTHR48228:SF6">
    <property type="entry name" value="L-CARNITINE COA-TRANSFERASE"/>
    <property type="match status" value="1"/>
</dbReference>
<evidence type="ECO:0000313" key="4">
    <source>
        <dbReference type="Proteomes" id="UP001058271"/>
    </source>
</evidence>
<accession>A0ABY5Z195</accession>
<sequence length="416" mass="44937">MTQPLPLQGIRVVDSATLFAGPLIGTMLGDYGADVIKVEHPDGDTLRSLGWERDGVSLWWATAARNKRSVTLKLSDPDGAEAMRRLLATADVYVENFRTGTLERWGLGWETLHALNPRLIMVRTTGFGQTGPYANRPGFGTLAEAMSGYAFMNGFPDGPPTLPPFALGDGVAALTGAYATMLALWWRDRSGTGQMIDLSIVEPLFWILGPQASVYDQLGIVQQRTGNRAPFTSPRNAYQARDGVWLAVSASAQSIAERVMSLVGRSDLVVQPWFRSHSGRIEHQDELDAAIGFWIARRDADEVIRAFEEVHAAVAPVMSIADVVRDPQFIDRDMVTTVEHPKLGPLKMQNVVPRMSATPGSVRWCGPELGASNEAILGDELGYSPAELADLVAKGVIAAPPGRPGEPAGDDAAPAR</sequence>
<dbReference type="InterPro" id="IPR023606">
    <property type="entry name" value="CoA-Trfase_III_dom_1_sf"/>
</dbReference>
<proteinExistence type="inferred from homology"/>
<dbReference type="Pfam" id="PF02515">
    <property type="entry name" value="CoA_transf_3"/>
    <property type="match status" value="1"/>
</dbReference>
<dbReference type="GO" id="GO:0016740">
    <property type="term" value="F:transferase activity"/>
    <property type="evidence" value="ECO:0007669"/>
    <property type="project" value="UniProtKB-KW"/>
</dbReference>
<keyword evidence="4" id="KW-1185">Reference proteome</keyword>
<gene>
    <name evidence="3" type="ORF">Drose_27065</name>
</gene>
<evidence type="ECO:0000313" key="3">
    <source>
        <dbReference type="EMBL" id="UWZ34830.1"/>
    </source>
</evidence>
<dbReference type="PANTHER" id="PTHR48228">
    <property type="entry name" value="SUCCINYL-COA--D-CITRAMALATE COA-TRANSFERASE"/>
    <property type="match status" value="1"/>
</dbReference>
<name>A0ABY5Z195_9ACTN</name>
<dbReference type="InterPro" id="IPR044855">
    <property type="entry name" value="CoA-Trfase_III_dom3_sf"/>
</dbReference>
<dbReference type="Gene3D" id="3.30.1540.10">
    <property type="entry name" value="formyl-coa transferase, domain 3"/>
    <property type="match status" value="1"/>
</dbReference>